<dbReference type="Pfam" id="PF04851">
    <property type="entry name" value="ResIII"/>
    <property type="match status" value="1"/>
</dbReference>
<dbReference type="Gene3D" id="2.170.16.10">
    <property type="entry name" value="Hedgehog/Intein (Hint) domain"/>
    <property type="match status" value="1"/>
</dbReference>
<organism evidence="7">
    <name type="scientific">viral metagenome</name>
    <dbReference type="NCBI Taxonomy" id="1070528"/>
    <lineage>
        <taxon>unclassified sequences</taxon>
        <taxon>metagenomes</taxon>
        <taxon>organismal metagenomes</taxon>
    </lineage>
</organism>
<dbReference type="Gene3D" id="3.40.50.300">
    <property type="entry name" value="P-loop containing nucleotide triphosphate hydrolases"/>
    <property type="match status" value="2"/>
</dbReference>
<dbReference type="PROSITE" id="PS50819">
    <property type="entry name" value="INTEIN_ENDONUCLEASE"/>
    <property type="match status" value="1"/>
</dbReference>
<accession>A0A6C0DS77</accession>
<feature type="domain" description="DOD-type homing endonuclease" evidence="5">
    <location>
        <begin position="366"/>
        <end position="425"/>
    </location>
</feature>
<dbReference type="GO" id="GO:0016787">
    <property type="term" value="F:hydrolase activity"/>
    <property type="evidence" value="ECO:0007669"/>
    <property type="project" value="UniProtKB-KW"/>
</dbReference>
<dbReference type="PANTHER" id="PTHR11274">
    <property type="entry name" value="RAD25/XP-B DNA REPAIR HELICASE"/>
    <property type="match status" value="1"/>
</dbReference>
<dbReference type="CDD" id="cd18785">
    <property type="entry name" value="SF2_C"/>
    <property type="match status" value="1"/>
</dbReference>
<dbReference type="SUPFAM" id="SSF52540">
    <property type="entry name" value="P-loop containing nucleoside triphosphate hydrolases"/>
    <property type="match status" value="1"/>
</dbReference>
<keyword evidence="1" id="KW-0547">Nucleotide-binding</keyword>
<dbReference type="GO" id="GO:0003677">
    <property type="term" value="F:DNA binding"/>
    <property type="evidence" value="ECO:0007669"/>
    <property type="project" value="InterPro"/>
</dbReference>
<name>A0A6C0DS77_9ZZZZ</name>
<dbReference type="Gene3D" id="3.10.28.10">
    <property type="entry name" value="Homing endonucleases"/>
    <property type="match status" value="1"/>
</dbReference>
<dbReference type="InterPro" id="IPR036844">
    <property type="entry name" value="Hint_dom_sf"/>
</dbReference>
<evidence type="ECO:0000313" key="7">
    <source>
        <dbReference type="EMBL" id="QHT18879.1"/>
    </source>
</evidence>
<dbReference type="SUPFAM" id="SSF51294">
    <property type="entry name" value="Hedgehog/intein (Hint) domain"/>
    <property type="match status" value="1"/>
</dbReference>
<dbReference type="SUPFAM" id="SSF55608">
    <property type="entry name" value="Homing endonucleases"/>
    <property type="match status" value="1"/>
</dbReference>
<keyword evidence="3" id="KW-0347">Helicase</keyword>
<evidence type="ECO:0000256" key="4">
    <source>
        <dbReference type="ARBA" id="ARBA00022840"/>
    </source>
</evidence>
<feature type="domain" description="Helicase ATP-binding" evidence="6">
    <location>
        <begin position="506"/>
        <end position="655"/>
    </location>
</feature>
<dbReference type="EMBL" id="MN739660">
    <property type="protein sequence ID" value="QHT18879.1"/>
    <property type="molecule type" value="Genomic_DNA"/>
</dbReference>
<dbReference type="PANTHER" id="PTHR11274:SF12">
    <property type="entry name" value="HELICASE, POSSIBLE DNA REPAIR RAD25"/>
    <property type="match status" value="1"/>
</dbReference>
<dbReference type="InterPro" id="IPR007868">
    <property type="entry name" value="Hom_end_hint"/>
</dbReference>
<evidence type="ECO:0000256" key="1">
    <source>
        <dbReference type="ARBA" id="ARBA00022741"/>
    </source>
</evidence>
<reference evidence="7" key="1">
    <citation type="journal article" date="2020" name="Nature">
        <title>Giant virus diversity and host interactions through global metagenomics.</title>
        <authorList>
            <person name="Schulz F."/>
            <person name="Roux S."/>
            <person name="Paez-Espino D."/>
            <person name="Jungbluth S."/>
            <person name="Walsh D.A."/>
            <person name="Denef V.J."/>
            <person name="McMahon K.D."/>
            <person name="Konstantinidis K.T."/>
            <person name="Eloe-Fadrosh E.A."/>
            <person name="Kyrpides N.C."/>
            <person name="Woyke T."/>
        </authorList>
    </citation>
    <scope>NUCLEOTIDE SEQUENCE</scope>
    <source>
        <strain evidence="7">GVMAG-M-3300023174-49</strain>
    </source>
</reference>
<dbReference type="PROSITE" id="PS51192">
    <property type="entry name" value="HELICASE_ATP_BIND_1"/>
    <property type="match status" value="1"/>
</dbReference>
<protein>
    <recommendedName>
        <fullName evidence="8">Helicase ATP-binding domain-containing protein</fullName>
    </recommendedName>
</protein>
<evidence type="ECO:0000259" key="6">
    <source>
        <dbReference type="PROSITE" id="PS51192"/>
    </source>
</evidence>
<dbReference type="InterPro" id="IPR027434">
    <property type="entry name" value="Homing_endonucl"/>
</dbReference>
<dbReference type="GO" id="GO:0030908">
    <property type="term" value="P:protein splicing"/>
    <property type="evidence" value="ECO:0007669"/>
    <property type="project" value="InterPro"/>
</dbReference>
<dbReference type="AlphaFoldDB" id="A0A6C0DS77"/>
<evidence type="ECO:0000256" key="2">
    <source>
        <dbReference type="ARBA" id="ARBA00022801"/>
    </source>
</evidence>
<dbReference type="InterPro" id="IPR006935">
    <property type="entry name" value="Helicase/UvrB_N"/>
</dbReference>
<dbReference type="InterPro" id="IPR050615">
    <property type="entry name" value="ATP-dep_DNA_Helicase"/>
</dbReference>
<sequence length="919" mass="106140">MNHKYRHINAKKNLAANQEKNQQIEFPKTLTTSLGQRGYNVLKTELTDTQQDALKKLLLVKPVIMGNVFCGGGGKEPSFPIYRESGKKIYMPRYFGETHFGAAKSIALHPGDDIAVEFSGTLRENQKPVVETYINYLDTREEGGGLLELPCAYGKCLGRNTKILMYDGSIKFVQDINVGDVIMGDDSMPRNILSLARGRETMYKIKSPTGENYIVNESHILSLKYKNPHKQYAVRFNKRKYKDIVKDVSLMNYLDMKSKNPYMYKRLMGYRVPIVFEQKTVEIDPYLFGYWLGTTRFSEDTIFEEYINITRLIYYQFITKNDNMKFVYNENGDSDNDSNNDKKTYAAIHQKRLWDTFLEKYDIINKKSIPHHYKCNSRSMQLSLLAGIIDANGYCDGPNKTYVLLFSEKYKLIDDILFLVRSLGFSGTKQKIKLNYCDVADIDDNDKEHYVDKTHYYIHIKGNNLHEIPVKQLVNCFVNNKKTPSFPTDLKYKIVVEKLEEDDYYGFQIDGNNRFVLGDFTVTHNTTISLNIISRLKKKTLVIVHKEFLLNQWVERINQFLPSARVGRIQGTVLDIENKDIVIGMLQSLSMKEYSESTFESFGLTIIDEAHHISSEVFSRALFKIVTKYMLGLSATMERKDGTTYVFKMFLGDVVYKGSRDEEHDVCVRAIKYEVDDAEFNETEVDFRGNPKFSTMITKLCSYNRRSDFIVRVLRDLIQEQPSKQIMVLSHNRSLLTYIYDAVVHYNFATIGYYVGGMKQTALQDTESKLIVLATYAMAAEALDIKTLSTLVMVTPKTDIVQSVGRILRVKHERPIVVDIVDSHDIFQNQWVQRRRYYKKCNYRIRHIGSKTYTNMMIDWETDITWKRVFEPKKTANTTCSNNTATIENTASDEDDDDIDESIKKPAGKCLINIGGLNL</sequence>
<keyword evidence="4" id="KW-0067">ATP-binding</keyword>
<keyword evidence="2" id="KW-0378">Hydrolase</keyword>
<dbReference type="InterPro" id="IPR027417">
    <property type="entry name" value="P-loop_NTPase"/>
</dbReference>
<evidence type="ECO:0008006" key="8">
    <source>
        <dbReference type="Google" id="ProtNLM"/>
    </source>
</evidence>
<dbReference type="GO" id="GO:0004519">
    <property type="term" value="F:endonuclease activity"/>
    <property type="evidence" value="ECO:0007669"/>
    <property type="project" value="InterPro"/>
</dbReference>
<proteinExistence type="predicted"/>
<evidence type="ECO:0000256" key="3">
    <source>
        <dbReference type="ARBA" id="ARBA00022806"/>
    </source>
</evidence>
<dbReference type="GO" id="GO:0004386">
    <property type="term" value="F:helicase activity"/>
    <property type="evidence" value="ECO:0007669"/>
    <property type="project" value="UniProtKB-KW"/>
</dbReference>
<dbReference type="SMART" id="SM00487">
    <property type="entry name" value="DEXDc"/>
    <property type="match status" value="1"/>
</dbReference>
<dbReference type="InterPro" id="IPR004042">
    <property type="entry name" value="Intein_endonuc_central"/>
</dbReference>
<dbReference type="Pfam" id="PF05203">
    <property type="entry name" value="Hom_end_hint"/>
    <property type="match status" value="1"/>
</dbReference>
<evidence type="ECO:0000259" key="5">
    <source>
        <dbReference type="PROSITE" id="PS50819"/>
    </source>
</evidence>
<dbReference type="InterPro" id="IPR014001">
    <property type="entry name" value="Helicase_ATP-bd"/>
</dbReference>
<dbReference type="GO" id="GO:0005524">
    <property type="term" value="F:ATP binding"/>
    <property type="evidence" value="ECO:0007669"/>
    <property type="project" value="UniProtKB-KW"/>
</dbReference>